<protein>
    <submittedName>
        <fullName evidence="2">Uncharacterized protein</fullName>
    </submittedName>
</protein>
<proteinExistence type="predicted"/>
<accession>A0A699WRN5</accession>
<evidence type="ECO:0000256" key="1">
    <source>
        <dbReference type="SAM" id="MobiDB-lite"/>
    </source>
</evidence>
<comment type="caution">
    <text evidence="2">The sequence shown here is derived from an EMBL/GenBank/DDBJ whole genome shotgun (WGS) entry which is preliminary data.</text>
</comment>
<reference evidence="2" key="1">
    <citation type="journal article" date="2019" name="Sci. Rep.">
        <title>Draft genome of Tanacetum cinerariifolium, the natural source of mosquito coil.</title>
        <authorList>
            <person name="Yamashiro T."/>
            <person name="Shiraishi A."/>
            <person name="Satake H."/>
            <person name="Nakayama K."/>
        </authorList>
    </citation>
    <scope>NUCLEOTIDE SEQUENCE</scope>
</reference>
<gene>
    <name evidence="2" type="ORF">Tci_922106</name>
</gene>
<name>A0A699WRN5_TANCI</name>
<organism evidence="2">
    <name type="scientific">Tanacetum cinerariifolium</name>
    <name type="common">Dalmatian daisy</name>
    <name type="synonym">Chrysanthemum cinerariifolium</name>
    <dbReference type="NCBI Taxonomy" id="118510"/>
    <lineage>
        <taxon>Eukaryota</taxon>
        <taxon>Viridiplantae</taxon>
        <taxon>Streptophyta</taxon>
        <taxon>Embryophyta</taxon>
        <taxon>Tracheophyta</taxon>
        <taxon>Spermatophyta</taxon>
        <taxon>Magnoliopsida</taxon>
        <taxon>eudicotyledons</taxon>
        <taxon>Gunneridae</taxon>
        <taxon>Pentapetalae</taxon>
        <taxon>asterids</taxon>
        <taxon>campanulids</taxon>
        <taxon>Asterales</taxon>
        <taxon>Asteraceae</taxon>
        <taxon>Asteroideae</taxon>
        <taxon>Anthemideae</taxon>
        <taxon>Anthemidinae</taxon>
        <taxon>Tanacetum</taxon>
    </lineage>
</organism>
<evidence type="ECO:0000313" key="2">
    <source>
        <dbReference type="EMBL" id="GFD50137.1"/>
    </source>
</evidence>
<feature type="compositionally biased region" description="Low complexity" evidence="1">
    <location>
        <begin position="1"/>
        <end position="14"/>
    </location>
</feature>
<feature type="non-terminal residue" evidence="2">
    <location>
        <position position="1"/>
    </location>
</feature>
<dbReference type="AlphaFoldDB" id="A0A699WRN5"/>
<feature type="region of interest" description="Disordered" evidence="1">
    <location>
        <begin position="1"/>
        <end position="25"/>
    </location>
</feature>
<dbReference type="EMBL" id="BKCJ011753077">
    <property type="protein sequence ID" value="GFD50137.1"/>
    <property type="molecule type" value="Genomic_DNA"/>
</dbReference>
<sequence length="52" mass="5548">VVTTAAPITTVAQVPKPSAPRKRNGVVIQDPKDTATESIIVHLDVKSKDKVK</sequence>